<evidence type="ECO:0000313" key="3">
    <source>
        <dbReference type="Proteomes" id="UP000030686"/>
    </source>
</evidence>
<evidence type="ECO:0000313" key="2">
    <source>
        <dbReference type="EMBL" id="CDM37246.1"/>
    </source>
</evidence>
<evidence type="ECO:0000256" key="1">
    <source>
        <dbReference type="SAM" id="MobiDB-lite"/>
    </source>
</evidence>
<organism evidence="2 3">
    <name type="scientific">Penicillium roqueforti (strain FM164)</name>
    <dbReference type="NCBI Taxonomy" id="1365484"/>
    <lineage>
        <taxon>Eukaryota</taxon>
        <taxon>Fungi</taxon>
        <taxon>Dikarya</taxon>
        <taxon>Ascomycota</taxon>
        <taxon>Pezizomycotina</taxon>
        <taxon>Eurotiomycetes</taxon>
        <taxon>Eurotiomycetidae</taxon>
        <taxon>Eurotiales</taxon>
        <taxon>Aspergillaceae</taxon>
        <taxon>Penicillium</taxon>
    </lineage>
</organism>
<gene>
    <name evidence="2" type="ORF">PROQFM164_S06g000207</name>
</gene>
<accession>W6QMU7</accession>
<dbReference type="Proteomes" id="UP000030686">
    <property type="component" value="Unassembled WGS sequence"/>
</dbReference>
<protein>
    <submittedName>
        <fullName evidence="2">Uncharacterized protein</fullName>
    </submittedName>
</protein>
<feature type="region of interest" description="Disordered" evidence="1">
    <location>
        <begin position="1"/>
        <end position="31"/>
    </location>
</feature>
<proteinExistence type="predicted"/>
<sequence>MSGNKKADRHVSAGDPRRRREKGRDGDSREFTVRTSYQRILKMEVRIRVEVPSVGHAIQ</sequence>
<reference evidence="2" key="1">
    <citation type="journal article" date="2014" name="Nat. Commun.">
        <title>Multiple recent horizontal transfers of a large genomic region in cheese making fungi.</title>
        <authorList>
            <person name="Cheeseman K."/>
            <person name="Ropars J."/>
            <person name="Renault P."/>
            <person name="Dupont J."/>
            <person name="Gouzy J."/>
            <person name="Branca A."/>
            <person name="Abraham A.L."/>
            <person name="Ceppi M."/>
            <person name="Conseiller E."/>
            <person name="Debuchy R."/>
            <person name="Malagnac F."/>
            <person name="Goarin A."/>
            <person name="Silar P."/>
            <person name="Lacoste S."/>
            <person name="Sallet E."/>
            <person name="Bensimon A."/>
            <person name="Giraud T."/>
            <person name="Brygoo Y."/>
        </authorList>
    </citation>
    <scope>NUCLEOTIDE SEQUENCE [LARGE SCALE GENOMIC DNA]</scope>
    <source>
        <strain evidence="2">FM164</strain>
    </source>
</reference>
<dbReference type="EMBL" id="HG792020">
    <property type="protein sequence ID" value="CDM37246.1"/>
    <property type="molecule type" value="Genomic_DNA"/>
</dbReference>
<dbReference type="AlphaFoldDB" id="W6QMU7"/>
<name>W6QMU7_PENRF</name>
<keyword evidence="3" id="KW-1185">Reference proteome</keyword>